<comment type="caution">
    <text evidence="1">The sequence shown here is derived from an EMBL/GenBank/DDBJ whole genome shotgun (WGS) entry which is preliminary data.</text>
</comment>
<organism evidence="1 2">
    <name type="scientific">Phytobacter palmae</name>
    <dbReference type="NCBI Taxonomy" id="1855371"/>
    <lineage>
        <taxon>Bacteria</taxon>
        <taxon>Pseudomonadati</taxon>
        <taxon>Pseudomonadota</taxon>
        <taxon>Gammaproteobacteria</taxon>
        <taxon>Enterobacterales</taxon>
        <taxon>Enterobacteriaceae</taxon>
        <taxon>Phytobacter</taxon>
    </lineage>
</organism>
<evidence type="ECO:0000313" key="1">
    <source>
        <dbReference type="EMBL" id="MEN0577909.1"/>
    </source>
</evidence>
<reference evidence="1 2" key="1">
    <citation type="submission" date="2024-02" db="EMBL/GenBank/DDBJ databases">
        <title>Whole genome of MDR Enterobacteriaceae from southern Thailand.</title>
        <authorList>
            <person name="Surachat K."/>
        </authorList>
    </citation>
    <scope>NUCLEOTIDE SEQUENCE [LARGE SCALE GENOMIC DNA]</scope>
    <source>
        <strain evidence="1 2">PSU_29</strain>
    </source>
</reference>
<proteinExistence type="predicted"/>
<sequence>MIRLLREIRSAGKTGLNTPVETDTAEKDVPEVAYMLPEKYVPPTKFAVTLPVDEAGLQERIAQSPNKELKPFIDSFSNIGSFGFSERSKTSWNAEVGEAEGTRLSLGEGISTAMYVHLQNLVSLVSDKMEVYKNFGSPDLKVLKVHAVDESQLKVRRANHLSEMEDLIARLKQCVEKGHEKILGILNKHRKFFKKEEESEHDNFIIRESDLWEELVHVSTLLSEQKINTVLNGRHYRKINHSKTTEDINVNGEIMRRHLFSSGSKAAHELYEHLGGRDTNIKQRKGSLNTYTPYFEFYLGNESLLTRGSHPEKENMQAWINLSENAHDLFFEGGRILDMDAGISALSSSILKYIKALGNNKSSLKLVIDYTKFGSDLPKSEIYPLLSALKNKLVSSELISSVYYLKSALKYNTGAIERYQSGEVLSYEKEENSAGLENRAAESFEENPQLTPGSALNGHYIDLMRKVDILADHILTLRRKRLVG</sequence>
<protein>
    <submittedName>
        <fullName evidence="1">Uncharacterized protein</fullName>
    </submittedName>
</protein>
<keyword evidence="2" id="KW-1185">Reference proteome</keyword>
<dbReference type="EMBL" id="JBCIVJ010000001">
    <property type="protein sequence ID" value="MEN0577909.1"/>
    <property type="molecule type" value="Genomic_DNA"/>
</dbReference>
<name>A0ABU9UZX7_9ENTR</name>
<dbReference type="Proteomes" id="UP001411173">
    <property type="component" value="Unassembled WGS sequence"/>
</dbReference>
<accession>A0ABU9UZX7</accession>
<evidence type="ECO:0000313" key="2">
    <source>
        <dbReference type="Proteomes" id="UP001411173"/>
    </source>
</evidence>
<dbReference type="RefSeq" id="WP_343193136.1">
    <property type="nucleotide sequence ID" value="NZ_JBCIVJ010000001.1"/>
</dbReference>
<gene>
    <name evidence="1" type="ORF">AAIG39_02670</name>
</gene>